<dbReference type="Proteomes" id="UP000694843">
    <property type="component" value="Unplaced"/>
</dbReference>
<organism evidence="4 5">
    <name type="scientific">Hyalella azteca</name>
    <name type="common">Amphipod</name>
    <dbReference type="NCBI Taxonomy" id="294128"/>
    <lineage>
        <taxon>Eukaryota</taxon>
        <taxon>Metazoa</taxon>
        <taxon>Ecdysozoa</taxon>
        <taxon>Arthropoda</taxon>
        <taxon>Crustacea</taxon>
        <taxon>Multicrustacea</taxon>
        <taxon>Malacostraca</taxon>
        <taxon>Eumalacostraca</taxon>
        <taxon>Peracarida</taxon>
        <taxon>Amphipoda</taxon>
        <taxon>Senticaudata</taxon>
        <taxon>Talitrida</taxon>
        <taxon>Talitroidea</taxon>
        <taxon>Hyalellidae</taxon>
        <taxon>Hyalella</taxon>
    </lineage>
</organism>
<evidence type="ECO:0000313" key="5">
    <source>
        <dbReference type="RefSeq" id="XP_018019819.1"/>
    </source>
</evidence>
<dbReference type="GeneID" id="108676273"/>
<evidence type="ECO:0000313" key="4">
    <source>
        <dbReference type="Proteomes" id="UP000694843"/>
    </source>
</evidence>
<feature type="region of interest" description="Disordered" evidence="2">
    <location>
        <begin position="360"/>
        <end position="410"/>
    </location>
</feature>
<dbReference type="InterPro" id="IPR019607">
    <property type="entry name" value="Putative_zinc-finger_domain"/>
</dbReference>
<accession>A0A8B7P148</accession>
<feature type="compositionally biased region" description="Polar residues" evidence="2">
    <location>
        <begin position="1251"/>
        <end position="1263"/>
    </location>
</feature>
<feature type="region of interest" description="Disordered" evidence="2">
    <location>
        <begin position="306"/>
        <end position="331"/>
    </location>
</feature>
<feature type="region of interest" description="Disordered" evidence="2">
    <location>
        <begin position="120"/>
        <end position="221"/>
    </location>
</feature>
<dbReference type="OMA" id="CGVDEQA"/>
<sequence>MRDLVSGPASSVRRACVPGLPASQPAPSPPHNAYCDAPSDWFTLDVPTSDSPISNLKHIDYRDSQNTRQVDPEVLCCVENVKNFIGMSDHKDSFPVQNSAYHDRSESALFRSNHLSQSNHMWHSESHSQSQRATFRSNVQPPRNTSLWRHRTSVPSSQSHDGAVWRGASPSSIPTQHQQVFTQSSNYPQEVFGSNPQSYSESLPNPEMFAASSRSSESSERDLHPLNNLLLFGDVQKRFYSNQSQTFQSLLSPSNLKELDARRKESPIHKSANDSDTDIDFIEAVPVTREPEIITLNDDSVYEVDAQSSAEDGELSPKLTPPPAPVPSLNCAYSKESTTLKEKLSQSKFLIEVKKNSNETGKSLSSLERKNRSKKVKRRKRSTSQDDFHLRKKRNSSGLSRKRKRSKLDSSLQLVQSLEKMPHPGTLAELLLKNHPKHFVEKVIVKPSTKGCLSTSNTDSDDDCMTSAEREEEELLLRKIALESVVHSLDKDGVKKSKILTSTLENRTVGDQHASQNSEETTLVMSDTNENPVDMDICDSDAEEESNLEARNEKENFSFPVELAYMMPPPAAAHQTNDLNSFKNFSYEQNLCKQAMELSVQGYNFEAYRALGATTQGIISDENYPYSSAVFTSGWSEKLASSFSGQEGTEPALVSSQTSVDADDISKSMPANYAHMLSLANARNREVFMDAVTKPTKSNTSNLIHIKLDKNKIPMNVQRKRSRRSKKGALLPRPLRDAKHDASSSTTVAHKLPSGSEEDEILLRNQLLHAMLIKQPLFDESARTIPARDLAHDAPIMSCEDQIDQSQATILNAEANSKPDFSLRNNVVETKNVFKYPKPIIINLDSESDSDSSDSTMTAVTGGRLRRSGISSPNFSEERAEFSQESSNRGQERAQTTANASIPVSPDNLYPEAIQHLSRSSQVEYRRMKLRLQEIAKAKKLKLSRQLRTKVKLNEQGPSSTASDASIDGIQADTANCRGASADPPVLANEELQPELVNTVPLQTSETMDMRVGESRSDASHSVRPRVTYDDLFKDTDIDERQSFQPGYSQIPTCNVAAVETESEEDLRNILLANRARNGHQKQLDEHYFSEDLRLVIGKGPTYNFGPTAVSNQTESYGTSLYSDDDAMQSIADKVTNYLKEVRNSTNNLNNLCPAENEIAANYSSASESSSRNSDSSDTDSTHASDSSSADSDSEKEQENAVADENSTGSLQLACEPPQAPQFLPDGSFSTSSLESREGVPSNCHLHPLPNTCSDEQGLTENPQKTENNLFNLIFDPIKSVEVQDKSCDECDEAAITHVLKLPTTSPEPKPDHNRSLLETSAQFSKPVISEPEIVLSCTAINENKTSNGEFNQICTTNAGFKQSIIHIETSKSQPDGNESHNKEVPNSDAEQTMCIKSATTNDGEEVPNHIGCDVAIENVSCVEMVHSEQCVPDTIKPILTSNSFESTKVNFEDATAAGNAQHAPFAVESDTTSIPLKAGVDGPRPLPATAPTEVAPKGGSPGCGCSAVEEERRVGRLKTLGNYEQLISKRSCNLESLEAEVRQQAAAVSSVDQERQALRRSLDALRAQLATAESHYRAKSSQHYRACQRLTSLKTRAAADTLTLQRLRHTAQQLGKEIWGSDYRLGAGSGSEASSGSPAIKRLASGVAGGVAGGPSKRHKTWTRSADGHSNVTSISAKSTISVGSSKANVLRTTGVRVDKSKMMPVKPRVRSSNFKLDNRPCANPQRSPASNDTHTVLAPISSAKEAAPKLQLLNESELRNRLLVKMKQNATRKTAPLAQCDDSDSVCPYDLLGTCNDENCSLRHLSPSENNKIQGNVALLSCSKGIIVRSEKEIAEGLKSDESMLKETIYPNSACVENAHDNESNKQIEFVSSSRENPVEAVPSALTNDESDDSSLDSDSSSSDSESESETSSDSDSEASSVVAVGGTLAHSGEGEDPPSKVLGGDSEEDRVDFETTLIVSKKNDGDASSSAAGVCCSPQGSADEVGGDDMSACKKTSYKTENINSDVVGRIINATKVKKYIISSECTDYESVAISQEHLSQSLEHLASCPVQQVSSAEVRRNLASQQVSSARCAKQKKCCGAGSLAAGDMSSQVDDEDEAISACGKIAAHENCSGVDEMVSGGVGKESGVVGEESGGVGEESGVDEVASDVDEQACGVDEQACGVDEQACGVDEQACGVDEQACGVDEQASDADEVMDDARA</sequence>
<evidence type="ECO:0000259" key="3">
    <source>
        <dbReference type="Pfam" id="PF10650"/>
    </source>
</evidence>
<feature type="compositionally biased region" description="Basic residues" evidence="2">
    <location>
        <begin position="390"/>
        <end position="406"/>
    </location>
</feature>
<feature type="region of interest" description="Disordered" evidence="2">
    <location>
        <begin position="1714"/>
        <end position="1734"/>
    </location>
</feature>
<evidence type="ECO:0000256" key="2">
    <source>
        <dbReference type="SAM" id="MobiDB-lite"/>
    </source>
</evidence>
<dbReference type="RefSeq" id="XP_018019819.1">
    <property type="nucleotide sequence ID" value="XM_018164330.2"/>
</dbReference>
<feature type="region of interest" description="Disordered" evidence="2">
    <location>
        <begin position="1965"/>
        <end position="1984"/>
    </location>
</feature>
<proteinExistence type="predicted"/>
<gene>
    <name evidence="5" type="primary">LOC108676273</name>
</gene>
<feature type="compositionally biased region" description="Low complexity" evidence="2">
    <location>
        <begin position="1182"/>
        <end position="1191"/>
    </location>
</feature>
<protein>
    <submittedName>
        <fullName evidence="5">Uncharacterized protein LOC108676273</fullName>
    </submittedName>
</protein>
<feature type="compositionally biased region" description="Polar residues" evidence="2">
    <location>
        <begin position="883"/>
        <end position="902"/>
    </location>
</feature>
<dbReference type="Pfam" id="PF10650">
    <property type="entry name" value="zf-C3H1"/>
    <property type="match status" value="1"/>
</dbReference>
<feature type="compositionally biased region" description="Polar residues" evidence="2">
    <location>
        <begin position="120"/>
        <end position="160"/>
    </location>
</feature>
<feature type="region of interest" description="Disordered" evidence="2">
    <location>
        <begin position="845"/>
        <end position="907"/>
    </location>
</feature>
<dbReference type="OrthoDB" id="8197317at2759"/>
<feature type="compositionally biased region" description="Polar residues" evidence="2">
    <location>
        <begin position="169"/>
        <end position="203"/>
    </location>
</feature>
<feature type="region of interest" description="Disordered" evidence="2">
    <location>
        <begin position="1872"/>
        <end position="1951"/>
    </location>
</feature>
<dbReference type="KEGG" id="hazt:108676273"/>
<feature type="region of interest" description="Disordered" evidence="2">
    <location>
        <begin position="1649"/>
        <end position="1671"/>
    </location>
</feature>
<feature type="region of interest" description="Disordered" evidence="2">
    <location>
        <begin position="975"/>
        <end position="998"/>
    </location>
</feature>
<feature type="compositionally biased region" description="Basic residues" evidence="2">
    <location>
        <begin position="371"/>
        <end position="382"/>
    </location>
</feature>
<feature type="region of interest" description="Disordered" evidence="2">
    <location>
        <begin position="717"/>
        <end position="756"/>
    </location>
</feature>
<name>A0A8B7P148_HYAAZ</name>
<keyword evidence="4" id="KW-1185">Reference proteome</keyword>
<evidence type="ECO:0000256" key="1">
    <source>
        <dbReference type="SAM" id="Coils"/>
    </source>
</evidence>
<keyword evidence="1" id="KW-0175">Coiled coil</keyword>
<feature type="region of interest" description="Disordered" evidence="2">
    <location>
        <begin position="1370"/>
        <end position="1390"/>
    </location>
</feature>
<feature type="compositionally biased region" description="Low complexity" evidence="2">
    <location>
        <begin position="1164"/>
        <end position="1176"/>
    </location>
</feature>
<feature type="domain" description="Putative zinc-finger" evidence="3">
    <location>
        <begin position="1789"/>
        <end position="1807"/>
    </location>
</feature>
<reference evidence="5" key="1">
    <citation type="submission" date="2025-08" db="UniProtKB">
        <authorList>
            <consortium name="RefSeq"/>
        </authorList>
    </citation>
    <scope>IDENTIFICATION</scope>
    <source>
        <tissue evidence="5">Whole organism</tissue>
    </source>
</reference>
<feature type="coiled-coil region" evidence="1">
    <location>
        <begin position="1535"/>
        <end position="1576"/>
    </location>
</feature>
<feature type="compositionally biased region" description="Acidic residues" evidence="2">
    <location>
        <begin position="1907"/>
        <end position="1919"/>
    </location>
</feature>
<feature type="compositionally biased region" description="Basic residues" evidence="2">
    <location>
        <begin position="718"/>
        <end position="727"/>
    </location>
</feature>
<feature type="region of interest" description="Disordered" evidence="2">
    <location>
        <begin position="1163"/>
        <end position="1263"/>
    </location>
</feature>